<gene>
    <name evidence="1" type="ORF">SAMN05428946_0540</name>
</gene>
<proteinExistence type="predicted"/>
<dbReference type="AlphaFoldDB" id="A0A1U7PMH9"/>
<dbReference type="EMBL" id="FTPL01000001">
    <property type="protein sequence ID" value="SIT69866.1"/>
    <property type="molecule type" value="Genomic_DNA"/>
</dbReference>
<dbReference type="SMART" id="SM00855">
    <property type="entry name" value="PGAM"/>
    <property type="match status" value="1"/>
</dbReference>
<protein>
    <submittedName>
        <fullName evidence="1">Alpha-ribazole phosphatase</fullName>
    </submittedName>
</protein>
<dbReference type="PANTHER" id="PTHR48100">
    <property type="entry name" value="BROAD-SPECIFICITY PHOSPHATASE YOR283W-RELATED"/>
    <property type="match status" value="1"/>
</dbReference>
<organism evidence="1 2">
    <name type="scientific">Edaphobacillus lindanitolerans</name>
    <dbReference type="NCBI Taxonomy" id="550447"/>
    <lineage>
        <taxon>Bacteria</taxon>
        <taxon>Bacillati</taxon>
        <taxon>Bacillota</taxon>
        <taxon>Bacilli</taxon>
        <taxon>Bacillales</taxon>
        <taxon>Bacillaceae</taxon>
        <taxon>Edaphobacillus</taxon>
    </lineage>
</organism>
<dbReference type="Proteomes" id="UP000187550">
    <property type="component" value="Unassembled WGS sequence"/>
</dbReference>
<dbReference type="Pfam" id="PF00300">
    <property type="entry name" value="His_Phos_1"/>
    <property type="match status" value="1"/>
</dbReference>
<dbReference type="OrthoDB" id="9783269at2"/>
<dbReference type="SUPFAM" id="SSF53254">
    <property type="entry name" value="Phosphoglycerate mutase-like"/>
    <property type="match status" value="1"/>
</dbReference>
<sequence>MDGSFVLYLIRHLETAANREKRYVGWTDVPVCTDAGPVGFRPDLITGSDLIRCRQTAAHLFPGQVYRPDADFRECHFGDWEMKTYEDLKSIPAYRRWITDPAVRCPPGGERFSEIEARLDKGLVRLRERAGIHSAAVVSHGGPIRLMLSKLAPAETPFNDWVVPAGSLHVLRWADKTQWEAGARCTFFSAEPITENGNM</sequence>
<evidence type="ECO:0000313" key="1">
    <source>
        <dbReference type="EMBL" id="SIT69866.1"/>
    </source>
</evidence>
<dbReference type="GO" id="GO:0016791">
    <property type="term" value="F:phosphatase activity"/>
    <property type="evidence" value="ECO:0007669"/>
    <property type="project" value="TreeGrafter"/>
</dbReference>
<keyword evidence="2" id="KW-1185">Reference proteome</keyword>
<dbReference type="GO" id="GO:0005737">
    <property type="term" value="C:cytoplasm"/>
    <property type="evidence" value="ECO:0007669"/>
    <property type="project" value="TreeGrafter"/>
</dbReference>
<dbReference type="Gene3D" id="3.40.50.1240">
    <property type="entry name" value="Phosphoglycerate mutase-like"/>
    <property type="match status" value="1"/>
</dbReference>
<dbReference type="InterPro" id="IPR050275">
    <property type="entry name" value="PGM_Phosphatase"/>
</dbReference>
<dbReference type="STRING" id="550447.SAMN05428946_0540"/>
<evidence type="ECO:0000313" key="2">
    <source>
        <dbReference type="Proteomes" id="UP000187550"/>
    </source>
</evidence>
<dbReference type="CDD" id="cd07067">
    <property type="entry name" value="HP_PGM_like"/>
    <property type="match status" value="1"/>
</dbReference>
<name>A0A1U7PMH9_9BACI</name>
<reference evidence="2" key="1">
    <citation type="submission" date="2017-01" db="EMBL/GenBank/DDBJ databases">
        <authorList>
            <person name="Varghese N."/>
            <person name="Submissions S."/>
        </authorList>
    </citation>
    <scope>NUCLEOTIDE SEQUENCE [LARGE SCALE GENOMIC DNA]</scope>
    <source>
        <strain evidence="2">MNA4</strain>
    </source>
</reference>
<dbReference type="InterPro" id="IPR029033">
    <property type="entry name" value="His_PPase_superfam"/>
</dbReference>
<dbReference type="RefSeq" id="WP_076756813.1">
    <property type="nucleotide sequence ID" value="NZ_FTPL01000001.1"/>
</dbReference>
<dbReference type="InterPro" id="IPR013078">
    <property type="entry name" value="His_Pase_superF_clade-1"/>
</dbReference>
<dbReference type="PANTHER" id="PTHR48100:SF1">
    <property type="entry name" value="HISTIDINE PHOSPHATASE FAMILY PROTEIN-RELATED"/>
    <property type="match status" value="1"/>
</dbReference>
<accession>A0A1U7PMH9</accession>